<protein>
    <recommendedName>
        <fullName evidence="1">N-acetyltransferase domain-containing protein</fullName>
    </recommendedName>
</protein>
<dbReference type="EMBL" id="CP020370">
    <property type="protein sequence ID" value="AUB83527.1"/>
    <property type="molecule type" value="Genomic_DNA"/>
</dbReference>
<dbReference type="GO" id="GO:0016747">
    <property type="term" value="F:acyltransferase activity, transferring groups other than amino-acyl groups"/>
    <property type="evidence" value="ECO:0007669"/>
    <property type="project" value="InterPro"/>
</dbReference>
<dbReference type="AlphaFoldDB" id="A0A2K8UDG6"/>
<organism evidence="2 3">
    <name type="scientific">Candidatus Thiodictyon syntrophicum</name>
    <dbReference type="NCBI Taxonomy" id="1166950"/>
    <lineage>
        <taxon>Bacteria</taxon>
        <taxon>Pseudomonadati</taxon>
        <taxon>Pseudomonadota</taxon>
        <taxon>Gammaproteobacteria</taxon>
        <taxon>Chromatiales</taxon>
        <taxon>Chromatiaceae</taxon>
        <taxon>Thiodictyon</taxon>
    </lineage>
</organism>
<dbReference type="Proteomes" id="UP000232638">
    <property type="component" value="Chromosome"/>
</dbReference>
<dbReference type="InterPro" id="IPR016181">
    <property type="entry name" value="Acyl_CoA_acyltransferase"/>
</dbReference>
<evidence type="ECO:0000259" key="1">
    <source>
        <dbReference type="Pfam" id="PF13302"/>
    </source>
</evidence>
<dbReference type="RefSeq" id="WP_100921213.1">
    <property type="nucleotide sequence ID" value="NZ_CP020370.1"/>
</dbReference>
<reference evidence="2 3" key="1">
    <citation type="submission" date="2017-03" db="EMBL/GenBank/DDBJ databases">
        <title>Complete genome sequence of Candidatus 'Thiodictyon syntrophicum' sp. nov. strain Cad16T, a photolithoautotroph purple sulfur bacterium isolated from an alpine meromictic lake.</title>
        <authorList>
            <person name="Luedin S.M."/>
            <person name="Pothier J.F."/>
            <person name="Danza F."/>
            <person name="Storelli N."/>
            <person name="Wittwer M."/>
            <person name="Tonolla M."/>
        </authorList>
    </citation>
    <scope>NUCLEOTIDE SEQUENCE [LARGE SCALE GENOMIC DNA]</scope>
    <source>
        <strain evidence="2 3">Cad16T</strain>
    </source>
</reference>
<name>A0A2K8UDG6_9GAMM</name>
<proteinExistence type="predicted"/>
<dbReference type="OrthoDB" id="5358891at2"/>
<feature type="domain" description="N-acetyltransferase" evidence="1">
    <location>
        <begin position="9"/>
        <end position="140"/>
    </location>
</feature>
<dbReference type="PANTHER" id="PTHR43415">
    <property type="entry name" value="SPERMIDINE N(1)-ACETYLTRANSFERASE"/>
    <property type="match status" value="1"/>
</dbReference>
<keyword evidence="3" id="KW-1185">Reference proteome</keyword>
<dbReference type="Gene3D" id="3.40.630.30">
    <property type="match status" value="1"/>
</dbReference>
<accession>A0A2K8UDG6</accession>
<dbReference type="InterPro" id="IPR000182">
    <property type="entry name" value="GNAT_dom"/>
</dbReference>
<evidence type="ECO:0000313" key="3">
    <source>
        <dbReference type="Proteomes" id="UP000232638"/>
    </source>
</evidence>
<sequence>MISLQRYGIILRQIGPDDLEKVRLWRNGPDVVKYMAYRDEITPQMQQRWFQGLCKRGDLYFLICDAGKDVGVINLKDIDRQKQEAEGGIFMGAEEFCNSLTPFRASLCLADFGFEVLGLQRIRAHILDGNRRAIRYNTLLGYKPTQIIVDQSNRRYYLERADHYHHVLPRLAKVMGYQP</sequence>
<evidence type="ECO:0000313" key="2">
    <source>
        <dbReference type="EMBL" id="AUB83527.1"/>
    </source>
</evidence>
<gene>
    <name evidence="2" type="ORF">THSYN_22970</name>
</gene>
<dbReference type="KEGG" id="tsy:THSYN_22970"/>
<dbReference type="Pfam" id="PF13302">
    <property type="entry name" value="Acetyltransf_3"/>
    <property type="match status" value="1"/>
</dbReference>
<dbReference type="SUPFAM" id="SSF55729">
    <property type="entry name" value="Acyl-CoA N-acyltransferases (Nat)"/>
    <property type="match status" value="1"/>
</dbReference>
<dbReference type="PANTHER" id="PTHR43415:SF3">
    <property type="entry name" value="GNAT-FAMILY ACETYLTRANSFERASE"/>
    <property type="match status" value="1"/>
</dbReference>